<feature type="transmembrane region" description="Helical" evidence="6">
    <location>
        <begin position="77"/>
        <end position="99"/>
    </location>
</feature>
<feature type="transmembrane region" description="Helical" evidence="6">
    <location>
        <begin position="168"/>
        <end position="189"/>
    </location>
</feature>
<dbReference type="RefSeq" id="WP_264068438.1">
    <property type="nucleotide sequence ID" value="NZ_JACKTY010000029.1"/>
</dbReference>
<dbReference type="PANTHER" id="PTHR30250">
    <property type="entry name" value="PST FAMILY PREDICTED COLANIC ACID TRANSPORTER"/>
    <property type="match status" value="1"/>
</dbReference>
<feature type="transmembrane region" description="Helical" evidence="6">
    <location>
        <begin position="105"/>
        <end position="127"/>
    </location>
</feature>
<proteinExistence type="predicted"/>
<sequence>MKRNVVELATDQGVSSLTTLALSVYAARDASVDHFGVFAVAYALSWILLGVSRAFLGEVSLIDGSEKLDSTADWRSFSSATAVFAGTVSGIVFLVGFSLTSSTDAIWIGWSFAAAMPLVVLADSLRYVAFTDEVPRNALILDTLWLFGTLLAPPAIAVLGVPPIASAILGWGLGATLGVGFALIGQARLRPRLKGAFKWAAHQRVTRTQYALDFLANNGIGQAVTALVPVVSSLAVAGGLRAGAIILGPLNVVYSALIVFLIPRIRRSKTPHRILPSPAPVVLVALAIFCGLFALAVLLIPDWLGEFLLGPSWEAGRSVAPLLIAAYLLQTLAQVMVQVMRLRGSAGLVVRVRMFVAVLMTVGVLAGAALFGLMGAASAFVLAPLISIVPWWFALVHSKRTFRDEGS</sequence>
<protein>
    <recommendedName>
        <fullName evidence="9">O-antigen/teichoic acid export membrane protein</fullName>
    </recommendedName>
</protein>
<evidence type="ECO:0000256" key="1">
    <source>
        <dbReference type="ARBA" id="ARBA00004651"/>
    </source>
</evidence>
<dbReference type="Proteomes" id="UP001526201">
    <property type="component" value="Unassembled WGS sequence"/>
</dbReference>
<evidence type="ECO:0000256" key="2">
    <source>
        <dbReference type="ARBA" id="ARBA00022475"/>
    </source>
</evidence>
<evidence type="ECO:0000313" key="8">
    <source>
        <dbReference type="Proteomes" id="UP001526201"/>
    </source>
</evidence>
<evidence type="ECO:0000256" key="5">
    <source>
        <dbReference type="ARBA" id="ARBA00023136"/>
    </source>
</evidence>
<comment type="subcellular location">
    <subcellularLocation>
        <location evidence="1">Cell membrane</location>
        <topology evidence="1">Multi-pass membrane protein</topology>
    </subcellularLocation>
</comment>
<feature type="transmembrane region" description="Helical" evidence="6">
    <location>
        <begin position="139"/>
        <end position="162"/>
    </location>
</feature>
<keyword evidence="4 6" id="KW-1133">Transmembrane helix</keyword>
<keyword evidence="3 6" id="KW-0812">Transmembrane</keyword>
<organism evidence="7 8">
    <name type="scientific">Mycolicibacterium komossense</name>
    <dbReference type="NCBI Taxonomy" id="1779"/>
    <lineage>
        <taxon>Bacteria</taxon>
        <taxon>Bacillati</taxon>
        <taxon>Actinomycetota</taxon>
        <taxon>Actinomycetes</taxon>
        <taxon>Mycobacteriales</taxon>
        <taxon>Mycobacteriaceae</taxon>
        <taxon>Mycolicibacterium</taxon>
    </lineage>
</organism>
<reference evidence="7 8" key="1">
    <citation type="journal article" date="2022" name="BMC Genomics">
        <title>Comparative genome analysis of mycobacteria focusing on tRNA and non-coding RNA.</title>
        <authorList>
            <person name="Behra P.R.K."/>
            <person name="Pettersson B.M.F."/>
            <person name="Ramesh M."/>
            <person name="Das S."/>
            <person name="Dasgupta S."/>
            <person name="Kirsebom L.A."/>
        </authorList>
    </citation>
    <scope>NUCLEOTIDE SEQUENCE [LARGE SCALE GENOMIC DNA]</scope>
    <source>
        <strain evidence="7 8">DSM 44078</strain>
    </source>
</reference>
<feature type="transmembrane region" description="Helical" evidence="6">
    <location>
        <begin position="320"/>
        <end position="340"/>
    </location>
</feature>
<evidence type="ECO:0000256" key="6">
    <source>
        <dbReference type="SAM" id="Phobius"/>
    </source>
</evidence>
<name>A0ABT3CDH6_9MYCO</name>
<evidence type="ECO:0000256" key="3">
    <source>
        <dbReference type="ARBA" id="ARBA00022692"/>
    </source>
</evidence>
<dbReference type="InterPro" id="IPR050833">
    <property type="entry name" value="Poly_Biosynth_Transport"/>
</dbReference>
<feature type="transmembrane region" description="Helical" evidence="6">
    <location>
        <begin position="36"/>
        <end position="56"/>
    </location>
</feature>
<gene>
    <name evidence="7" type="ORF">H7J73_15865</name>
</gene>
<keyword evidence="8" id="KW-1185">Reference proteome</keyword>
<feature type="transmembrane region" description="Helical" evidence="6">
    <location>
        <begin position="377"/>
        <end position="396"/>
    </location>
</feature>
<keyword evidence="2" id="KW-1003">Cell membrane</keyword>
<dbReference type="PANTHER" id="PTHR30250:SF26">
    <property type="entry name" value="PSMA PROTEIN"/>
    <property type="match status" value="1"/>
</dbReference>
<accession>A0ABT3CDH6</accession>
<comment type="caution">
    <text evidence="7">The sequence shown here is derived from an EMBL/GenBank/DDBJ whole genome shotgun (WGS) entry which is preliminary data.</text>
</comment>
<evidence type="ECO:0000256" key="4">
    <source>
        <dbReference type="ARBA" id="ARBA00022989"/>
    </source>
</evidence>
<dbReference type="EMBL" id="JACKTY010000029">
    <property type="protein sequence ID" value="MCV7227509.1"/>
    <property type="molecule type" value="Genomic_DNA"/>
</dbReference>
<evidence type="ECO:0008006" key="9">
    <source>
        <dbReference type="Google" id="ProtNLM"/>
    </source>
</evidence>
<keyword evidence="5 6" id="KW-0472">Membrane</keyword>
<feature type="transmembrane region" description="Helical" evidence="6">
    <location>
        <begin position="274"/>
        <end position="300"/>
    </location>
</feature>
<feature type="transmembrane region" description="Helical" evidence="6">
    <location>
        <begin position="352"/>
        <end position="371"/>
    </location>
</feature>
<feature type="transmembrane region" description="Helical" evidence="6">
    <location>
        <begin position="242"/>
        <end position="262"/>
    </location>
</feature>
<evidence type="ECO:0000313" key="7">
    <source>
        <dbReference type="EMBL" id="MCV7227509.1"/>
    </source>
</evidence>